<gene>
    <name evidence="1" type="ORF">HNQ71_006237</name>
</gene>
<sequence>MSDRIDAGEPSKIGGRLREHEDCEVQRRLRRLFRSRLMPVEVGSLHPVSESRDLLLRNVNRWPLALVDSVDQLLELTLDLAGA</sequence>
<protein>
    <submittedName>
        <fullName evidence="1">Uncharacterized protein</fullName>
    </submittedName>
</protein>
<reference evidence="1 2" key="1">
    <citation type="submission" date="2020-08" db="EMBL/GenBank/DDBJ databases">
        <title>Genomic Encyclopedia of Type Strains, Phase IV (KMG-IV): sequencing the most valuable type-strain genomes for metagenomic binning, comparative biology and taxonomic classification.</title>
        <authorList>
            <person name="Goeker M."/>
        </authorList>
    </citation>
    <scope>NUCLEOTIDE SEQUENCE [LARGE SCALE GENOMIC DNA]</scope>
    <source>
        <strain evidence="1 2">DSM 100039</strain>
    </source>
</reference>
<organism evidence="1 2">
    <name type="scientific">Mesorhizobium sangaii</name>
    <dbReference type="NCBI Taxonomy" id="505389"/>
    <lineage>
        <taxon>Bacteria</taxon>
        <taxon>Pseudomonadati</taxon>
        <taxon>Pseudomonadota</taxon>
        <taxon>Alphaproteobacteria</taxon>
        <taxon>Hyphomicrobiales</taxon>
        <taxon>Phyllobacteriaceae</taxon>
        <taxon>Mesorhizobium</taxon>
    </lineage>
</organism>
<dbReference type="AlphaFoldDB" id="A0A841PIT3"/>
<dbReference type="EMBL" id="JACHEF010000008">
    <property type="protein sequence ID" value="MBB6413533.1"/>
    <property type="molecule type" value="Genomic_DNA"/>
</dbReference>
<keyword evidence="2" id="KW-1185">Reference proteome</keyword>
<comment type="caution">
    <text evidence="1">The sequence shown here is derived from an EMBL/GenBank/DDBJ whole genome shotgun (WGS) entry which is preliminary data.</text>
</comment>
<evidence type="ECO:0000313" key="1">
    <source>
        <dbReference type="EMBL" id="MBB6413533.1"/>
    </source>
</evidence>
<proteinExistence type="predicted"/>
<dbReference type="Proteomes" id="UP000556329">
    <property type="component" value="Unassembled WGS sequence"/>
</dbReference>
<evidence type="ECO:0000313" key="2">
    <source>
        <dbReference type="Proteomes" id="UP000556329"/>
    </source>
</evidence>
<name>A0A841PIT3_9HYPH</name>
<accession>A0A841PIT3</accession>
<dbReference type="RefSeq" id="WP_184877430.1">
    <property type="nucleotide sequence ID" value="NZ_JACHEF010000008.1"/>
</dbReference>